<dbReference type="InterPro" id="IPR002492">
    <property type="entry name" value="Transposase_Tc1-like"/>
</dbReference>
<dbReference type="Pfam" id="PF01498">
    <property type="entry name" value="HTH_Tnp_Tc3_2"/>
    <property type="match status" value="1"/>
</dbReference>
<organism evidence="2 3">
    <name type="scientific">Trichomalopsis sarcophagae</name>
    <dbReference type="NCBI Taxonomy" id="543379"/>
    <lineage>
        <taxon>Eukaryota</taxon>
        <taxon>Metazoa</taxon>
        <taxon>Ecdysozoa</taxon>
        <taxon>Arthropoda</taxon>
        <taxon>Hexapoda</taxon>
        <taxon>Insecta</taxon>
        <taxon>Pterygota</taxon>
        <taxon>Neoptera</taxon>
        <taxon>Endopterygota</taxon>
        <taxon>Hymenoptera</taxon>
        <taxon>Apocrita</taxon>
        <taxon>Proctotrupomorpha</taxon>
        <taxon>Chalcidoidea</taxon>
        <taxon>Pteromalidae</taxon>
        <taxon>Pteromalinae</taxon>
        <taxon>Trichomalopsis</taxon>
    </lineage>
</organism>
<dbReference type="GO" id="GO:0015074">
    <property type="term" value="P:DNA integration"/>
    <property type="evidence" value="ECO:0007669"/>
    <property type="project" value="InterPro"/>
</dbReference>
<keyword evidence="3" id="KW-1185">Reference proteome</keyword>
<evidence type="ECO:0000313" key="2">
    <source>
        <dbReference type="EMBL" id="OXU28612.1"/>
    </source>
</evidence>
<dbReference type="GO" id="GO:0003677">
    <property type="term" value="F:DNA binding"/>
    <property type="evidence" value="ECO:0007669"/>
    <property type="project" value="InterPro"/>
</dbReference>
<accession>A0A232FD99</accession>
<name>A0A232FD99_9HYME</name>
<dbReference type="GO" id="GO:0006313">
    <property type="term" value="P:DNA transposition"/>
    <property type="evidence" value="ECO:0007669"/>
    <property type="project" value="InterPro"/>
</dbReference>
<evidence type="ECO:0000259" key="1">
    <source>
        <dbReference type="Pfam" id="PF01498"/>
    </source>
</evidence>
<evidence type="ECO:0000313" key="3">
    <source>
        <dbReference type="Proteomes" id="UP000215335"/>
    </source>
</evidence>
<dbReference type="AlphaFoldDB" id="A0A232FD99"/>
<comment type="caution">
    <text evidence="2">The sequence shown here is derived from an EMBL/GenBank/DDBJ whole genome shotgun (WGS) entry which is preliminary data.</text>
</comment>
<reference evidence="2 3" key="1">
    <citation type="journal article" date="2017" name="Curr. Biol.">
        <title>The Evolution of Venom by Co-option of Single-Copy Genes.</title>
        <authorList>
            <person name="Martinson E.O."/>
            <person name="Mrinalini"/>
            <person name="Kelkar Y.D."/>
            <person name="Chang C.H."/>
            <person name="Werren J.H."/>
        </authorList>
    </citation>
    <scope>NUCLEOTIDE SEQUENCE [LARGE SCALE GENOMIC DNA]</scope>
    <source>
        <strain evidence="2 3">Alberta</strain>
        <tissue evidence="2">Whole body</tissue>
    </source>
</reference>
<feature type="domain" description="Transposase Tc1-like" evidence="1">
    <location>
        <begin position="51"/>
        <end position="116"/>
    </location>
</feature>
<dbReference type="Proteomes" id="UP000215335">
    <property type="component" value="Unassembled WGS sequence"/>
</dbReference>
<protein>
    <recommendedName>
        <fullName evidence="1">Transposase Tc1-like domain-containing protein</fullName>
    </recommendedName>
</protein>
<gene>
    <name evidence="2" type="ORF">TSAR_005931</name>
</gene>
<sequence length="124" mass="14387">MAFRPNEAHLAVMRALWQEDMGDEDHNGPVAVDGRVNNRGVQKLTEENLNAVIKVLTNDPFQAVKRLPQRLNLNVTEQTIRTNLKKRLNIKYCKAASKIQLQYANRNQRLQYALQFQIGTEEQW</sequence>
<dbReference type="EMBL" id="NNAY01000407">
    <property type="protein sequence ID" value="OXU28612.1"/>
    <property type="molecule type" value="Genomic_DNA"/>
</dbReference>
<proteinExistence type="predicted"/>